<proteinExistence type="predicted"/>
<name>A0A821THS9_9NEOP</name>
<gene>
    <name evidence="1" type="ORF">PMACD_LOCUS9090</name>
</gene>
<organism evidence="1 2">
    <name type="scientific">Pieris macdunnoughi</name>
    <dbReference type="NCBI Taxonomy" id="345717"/>
    <lineage>
        <taxon>Eukaryota</taxon>
        <taxon>Metazoa</taxon>
        <taxon>Ecdysozoa</taxon>
        <taxon>Arthropoda</taxon>
        <taxon>Hexapoda</taxon>
        <taxon>Insecta</taxon>
        <taxon>Pterygota</taxon>
        <taxon>Neoptera</taxon>
        <taxon>Endopterygota</taxon>
        <taxon>Lepidoptera</taxon>
        <taxon>Glossata</taxon>
        <taxon>Ditrysia</taxon>
        <taxon>Papilionoidea</taxon>
        <taxon>Pieridae</taxon>
        <taxon>Pierinae</taxon>
        <taxon>Pieris</taxon>
    </lineage>
</organism>
<comment type="caution">
    <text evidence="1">The sequence shown here is derived from an EMBL/GenBank/DDBJ whole genome shotgun (WGS) entry which is preliminary data.</text>
</comment>
<reference evidence="1" key="1">
    <citation type="submission" date="2021-02" db="EMBL/GenBank/DDBJ databases">
        <authorList>
            <person name="Steward A R."/>
        </authorList>
    </citation>
    <scope>NUCLEOTIDE SEQUENCE</scope>
</reference>
<keyword evidence="2" id="KW-1185">Reference proteome</keyword>
<sequence>MIRALEGWGHLSSVRGDIPPGGCRRDHKNMRLAAGWPLGASLLPLINVYCIRPIAIFVFNVSEEIFDDKISDTIHIHKHNISNILATVDQ</sequence>
<dbReference type="AlphaFoldDB" id="A0A821THS9"/>
<protein>
    <submittedName>
        <fullName evidence="1">Uncharacterized protein</fullName>
    </submittedName>
</protein>
<dbReference type="EMBL" id="CAJOBZ010000024">
    <property type="protein sequence ID" value="CAF4874944.1"/>
    <property type="molecule type" value="Genomic_DNA"/>
</dbReference>
<evidence type="ECO:0000313" key="1">
    <source>
        <dbReference type="EMBL" id="CAF4874944.1"/>
    </source>
</evidence>
<accession>A0A821THS9</accession>
<evidence type="ECO:0000313" key="2">
    <source>
        <dbReference type="Proteomes" id="UP000663880"/>
    </source>
</evidence>
<dbReference type="Proteomes" id="UP000663880">
    <property type="component" value="Unassembled WGS sequence"/>
</dbReference>